<evidence type="ECO:0000256" key="1">
    <source>
        <dbReference type="SAM" id="MobiDB-lite"/>
    </source>
</evidence>
<organism evidence="2 3">
    <name type="scientific">Pipistrellus nathusii</name>
    <name type="common">Nathusius' pipistrelle</name>
    <dbReference type="NCBI Taxonomy" id="59473"/>
    <lineage>
        <taxon>Eukaryota</taxon>
        <taxon>Metazoa</taxon>
        <taxon>Chordata</taxon>
        <taxon>Craniata</taxon>
        <taxon>Vertebrata</taxon>
        <taxon>Euteleostomi</taxon>
        <taxon>Mammalia</taxon>
        <taxon>Eutheria</taxon>
        <taxon>Laurasiatheria</taxon>
        <taxon>Chiroptera</taxon>
        <taxon>Yangochiroptera</taxon>
        <taxon>Vespertilionidae</taxon>
        <taxon>Pipistrellus</taxon>
    </lineage>
</organism>
<name>A0ABN9ZB92_PIPNA</name>
<reference evidence="2" key="1">
    <citation type="submission" date="2023-12" db="EMBL/GenBank/DDBJ databases">
        <authorList>
            <person name="Brown T."/>
        </authorList>
    </citation>
    <scope>NUCLEOTIDE SEQUENCE</scope>
</reference>
<feature type="region of interest" description="Disordered" evidence="1">
    <location>
        <begin position="56"/>
        <end position="104"/>
    </location>
</feature>
<accession>A0ABN9ZB92</accession>
<evidence type="ECO:0000313" key="3">
    <source>
        <dbReference type="Proteomes" id="UP001314169"/>
    </source>
</evidence>
<evidence type="ECO:0000313" key="2">
    <source>
        <dbReference type="EMBL" id="CAK6435602.1"/>
    </source>
</evidence>
<dbReference type="EMBL" id="OY882870">
    <property type="protein sequence ID" value="CAK6435602.1"/>
    <property type="molecule type" value="Genomic_DNA"/>
</dbReference>
<sequence length="137" mass="14909">MGCCSLEVVAELLLELVCLSHRKHRSCLIYGGKAFPEFTCGYPCCVLLCNDLTSENEEGSRSSETPCGHPSIPRPSMWRSVPGRIQGVTSNPAPQVPRKGGLGNLTQSMRTLVSAQRLKGTESLIPTMIARQPTSRH</sequence>
<proteinExistence type="predicted"/>
<dbReference type="Proteomes" id="UP001314169">
    <property type="component" value="Chromosome 13"/>
</dbReference>
<keyword evidence="3" id="KW-1185">Reference proteome</keyword>
<gene>
    <name evidence="2" type="ORF">MPIPNATIZW_LOCUS3908</name>
</gene>
<protein>
    <submittedName>
        <fullName evidence="2">Uncharacterized protein</fullName>
    </submittedName>
</protein>